<dbReference type="SUPFAM" id="SSF52172">
    <property type="entry name" value="CheY-like"/>
    <property type="match status" value="1"/>
</dbReference>
<evidence type="ECO:0000256" key="3">
    <source>
        <dbReference type="SAM" id="MobiDB-lite"/>
    </source>
</evidence>
<evidence type="ECO:0000259" key="5">
    <source>
        <dbReference type="PROSITE" id="PS50110"/>
    </source>
</evidence>
<feature type="region of interest" description="Disordered" evidence="3">
    <location>
        <begin position="534"/>
        <end position="569"/>
    </location>
</feature>
<feature type="compositionally biased region" description="Basic and acidic residues" evidence="3">
    <location>
        <begin position="560"/>
        <end position="569"/>
    </location>
</feature>
<feature type="transmembrane region" description="Helical" evidence="4">
    <location>
        <begin position="43"/>
        <end position="64"/>
    </location>
</feature>
<dbReference type="InterPro" id="IPR050956">
    <property type="entry name" value="2C_system_His_kinase"/>
</dbReference>
<organism evidence="6">
    <name type="scientific">Eutreptiella gymnastica</name>
    <dbReference type="NCBI Taxonomy" id="73025"/>
    <lineage>
        <taxon>Eukaryota</taxon>
        <taxon>Discoba</taxon>
        <taxon>Euglenozoa</taxon>
        <taxon>Euglenida</taxon>
        <taxon>Spirocuta</taxon>
        <taxon>Euglenophyceae</taxon>
        <taxon>Eutreptiales</taxon>
        <taxon>Eutreptiaceae</taxon>
        <taxon>Eutreptiella</taxon>
    </lineage>
</organism>
<dbReference type="GO" id="GO:0000160">
    <property type="term" value="P:phosphorelay signal transduction system"/>
    <property type="evidence" value="ECO:0007669"/>
    <property type="project" value="InterPro"/>
</dbReference>
<dbReference type="AlphaFoldDB" id="A0A7S4LKW0"/>
<dbReference type="Gene3D" id="3.30.450.20">
    <property type="entry name" value="PAS domain"/>
    <property type="match status" value="1"/>
</dbReference>
<name>A0A7S4LKW0_9EUGL</name>
<evidence type="ECO:0000256" key="4">
    <source>
        <dbReference type="SAM" id="Phobius"/>
    </source>
</evidence>
<dbReference type="SMART" id="SM00448">
    <property type="entry name" value="REC"/>
    <property type="match status" value="1"/>
</dbReference>
<feature type="modified residue" description="4-aspartylphosphate" evidence="2">
    <location>
        <position position="770"/>
    </location>
</feature>
<dbReference type="PANTHER" id="PTHR43719">
    <property type="entry name" value="TWO-COMPONENT HISTIDINE KINASE"/>
    <property type="match status" value="1"/>
</dbReference>
<dbReference type="PANTHER" id="PTHR43719:SF28">
    <property type="entry name" value="PEROXIDE STRESS-ACTIVATED HISTIDINE KINASE MAK1-RELATED"/>
    <property type="match status" value="1"/>
</dbReference>
<dbReference type="Pfam" id="PF00072">
    <property type="entry name" value="Response_reg"/>
    <property type="match status" value="1"/>
</dbReference>
<evidence type="ECO:0000256" key="2">
    <source>
        <dbReference type="PROSITE-ProRule" id="PRU00169"/>
    </source>
</evidence>
<dbReference type="InterPro" id="IPR001789">
    <property type="entry name" value="Sig_transdc_resp-reg_receiver"/>
</dbReference>
<feature type="transmembrane region" description="Helical" evidence="4">
    <location>
        <begin position="231"/>
        <end position="255"/>
    </location>
</feature>
<proteinExistence type="predicted"/>
<keyword evidence="4" id="KW-0472">Membrane</keyword>
<dbReference type="Gene3D" id="3.40.50.2300">
    <property type="match status" value="1"/>
</dbReference>
<feature type="domain" description="Response regulatory" evidence="5">
    <location>
        <begin position="715"/>
        <end position="844"/>
    </location>
</feature>
<dbReference type="PROSITE" id="PS50110">
    <property type="entry name" value="RESPONSE_REGULATORY"/>
    <property type="match status" value="1"/>
</dbReference>
<protein>
    <recommendedName>
        <fullName evidence="5">Response regulatory domain-containing protein</fullName>
    </recommendedName>
</protein>
<feature type="transmembrane region" description="Helical" evidence="4">
    <location>
        <begin position="70"/>
        <end position="93"/>
    </location>
</feature>
<sequence length="871" mass="96086">MDPVSPVAVWDHDLNANKVAPSESRVQLADGALKRDVALNKPVKLLTACLLGAVYFPLTCLPIQSMSISLVVVVHTVLLAMGIYFFPIAGVAFENAVLRFAARSHSFVCVIHCLVVLLILGLRPHRDGILNCAGHLIVCGILLGGSKACIILFLFEQHYMLSAMQGASSTADTQWWWILAAFKRRFTTWPMVIGVLVVLASAPIIFMVFYTMKFKEDCTYIALEPWRTATFVAASAMVMLMTFMYAHLTYVTYNLPGSMHKTIAKRLAIIAMLCILPPWSADFYVLYAGTSYHLAACLNYCAWFNMMGLMAMQYSAETTEPLGLQVATFLDENWKVITSCAAHKKLLKFEKGTDFGGSVVEEDQHLLDQLDLTKAAQMLLLRIVPDGATTHLKVMVLMTWLGDGVWSMHLQDITGHAGILQKQMTQMTQYHEAMYALQAPMMVVNDDLQITFANFAMMRLADLKAEDFRIGQPLDTILLIASMLPAQINSPGNSSWVSNLVKKSDGSIIPVEINVSAFEKEGRPMYTVLARVAPDADTDGPPATPEKSKGKTSSNGSKGKRQDGEQLDRAFVDRVNDKIRNPLNGVKGLITNSLTDLATSLLDDTSSSSTSLDHMSERPAKAQTVLKDHISTVQSALQLILTTNDELANILKNPNASPLCEDKKMQKENKKTNIVMQQTEGLPASPRIQHFPDLSTQQYPDLEKPGDEEEFQGWNVLLCDDSPLNLRLLKHRFEKDAGFSHLKWKLTTVSSGEAAISKYLESKWNLIVMDKNLDDGGGEIDGWQATTCIRAIERGTQRPLTIIIGATAHDLPQDIQDAKNAGQNGVWGKPYPSAEKMKATLHDAMQQTLPNAVLEAGNDVFDELSAHGLGH</sequence>
<feature type="transmembrane region" description="Helical" evidence="4">
    <location>
        <begin position="267"/>
        <end position="286"/>
    </location>
</feature>
<keyword evidence="1 2" id="KW-0597">Phosphoprotein</keyword>
<feature type="transmembrane region" description="Helical" evidence="4">
    <location>
        <begin position="105"/>
        <end position="122"/>
    </location>
</feature>
<keyword evidence="4" id="KW-1133">Transmembrane helix</keyword>
<keyword evidence="4" id="KW-0812">Transmembrane</keyword>
<reference evidence="6" key="1">
    <citation type="submission" date="2021-01" db="EMBL/GenBank/DDBJ databases">
        <authorList>
            <person name="Corre E."/>
            <person name="Pelletier E."/>
            <person name="Niang G."/>
            <person name="Scheremetjew M."/>
            <person name="Finn R."/>
            <person name="Kale V."/>
            <person name="Holt S."/>
            <person name="Cochrane G."/>
            <person name="Meng A."/>
            <person name="Brown T."/>
            <person name="Cohen L."/>
        </authorList>
    </citation>
    <scope>NUCLEOTIDE SEQUENCE</scope>
    <source>
        <strain evidence="6">CCMP1594</strain>
    </source>
</reference>
<evidence type="ECO:0000313" key="6">
    <source>
        <dbReference type="EMBL" id="CAE0836075.1"/>
    </source>
</evidence>
<feature type="transmembrane region" description="Helical" evidence="4">
    <location>
        <begin position="191"/>
        <end position="211"/>
    </location>
</feature>
<gene>
    <name evidence="6" type="ORF">EGYM00163_LOCUS47429</name>
</gene>
<dbReference type="EMBL" id="HBJA01137810">
    <property type="protein sequence ID" value="CAE0836075.1"/>
    <property type="molecule type" value="Transcribed_RNA"/>
</dbReference>
<dbReference type="InterPro" id="IPR011006">
    <property type="entry name" value="CheY-like_superfamily"/>
</dbReference>
<evidence type="ECO:0000256" key="1">
    <source>
        <dbReference type="ARBA" id="ARBA00022553"/>
    </source>
</evidence>
<accession>A0A7S4LKW0</accession>
<dbReference type="CDD" id="cd17546">
    <property type="entry name" value="REC_hyHK_CKI1_RcsC-like"/>
    <property type="match status" value="1"/>
</dbReference>
<feature type="transmembrane region" description="Helical" evidence="4">
    <location>
        <begin position="128"/>
        <end position="155"/>
    </location>
</feature>